<dbReference type="AlphaFoldDB" id="A0A7C9EVQ7"/>
<proteinExistence type="predicted"/>
<reference evidence="1" key="1">
    <citation type="journal article" date="2013" name="J. Plant Res.">
        <title>Effect of fungi and light on seed germination of three Opuntia species from semiarid lands of central Mexico.</title>
        <authorList>
            <person name="Delgado-Sanchez P."/>
            <person name="Jimenez-Bremont J.F."/>
            <person name="Guerrero-Gonzalez Mde L."/>
            <person name="Flores J."/>
        </authorList>
    </citation>
    <scope>NUCLEOTIDE SEQUENCE</scope>
    <source>
        <tissue evidence="1">Cladode</tissue>
    </source>
</reference>
<organism evidence="1">
    <name type="scientific">Opuntia streptacantha</name>
    <name type="common">Prickly pear cactus</name>
    <name type="synonym">Opuntia cardona</name>
    <dbReference type="NCBI Taxonomy" id="393608"/>
    <lineage>
        <taxon>Eukaryota</taxon>
        <taxon>Viridiplantae</taxon>
        <taxon>Streptophyta</taxon>
        <taxon>Embryophyta</taxon>
        <taxon>Tracheophyta</taxon>
        <taxon>Spermatophyta</taxon>
        <taxon>Magnoliopsida</taxon>
        <taxon>eudicotyledons</taxon>
        <taxon>Gunneridae</taxon>
        <taxon>Pentapetalae</taxon>
        <taxon>Caryophyllales</taxon>
        <taxon>Cactineae</taxon>
        <taxon>Cactaceae</taxon>
        <taxon>Opuntioideae</taxon>
        <taxon>Opuntia</taxon>
    </lineage>
</organism>
<evidence type="ECO:0000313" key="1">
    <source>
        <dbReference type="EMBL" id="MBA4680481.1"/>
    </source>
</evidence>
<reference evidence="1" key="2">
    <citation type="submission" date="2020-07" db="EMBL/GenBank/DDBJ databases">
        <authorList>
            <person name="Vera ALvarez R."/>
            <person name="Arias-Moreno D.M."/>
            <person name="Jimenez-Jacinto V."/>
            <person name="Jimenez-Bremont J.F."/>
            <person name="Swaminathan K."/>
            <person name="Moose S.P."/>
            <person name="Guerrero-Gonzalez M.L."/>
            <person name="Marino-Ramirez L."/>
            <person name="Landsman D."/>
            <person name="Rodriguez-Kessler M."/>
            <person name="Delgado-Sanchez P."/>
        </authorList>
    </citation>
    <scope>NUCLEOTIDE SEQUENCE</scope>
    <source>
        <tissue evidence="1">Cladode</tissue>
    </source>
</reference>
<protein>
    <submittedName>
        <fullName evidence="1">Uncharacterized protein</fullName>
    </submittedName>
</protein>
<dbReference type="EMBL" id="GISG01287231">
    <property type="protein sequence ID" value="MBA4680481.1"/>
    <property type="molecule type" value="Transcribed_RNA"/>
</dbReference>
<sequence>MIFSASTIFAASIRHMAAASAAPKRLKKSSKTALGELDSNNLLRMSTGLLKTNSIMPIVLNTTILLLGNICWVERSPLAHNFADAFSTDSIEPLKLMNSTSE</sequence>
<accession>A0A7C9EVQ7</accession>
<name>A0A7C9EVQ7_OPUST</name>